<evidence type="ECO:0000313" key="7">
    <source>
        <dbReference type="Proteomes" id="UP000199727"/>
    </source>
</evidence>
<dbReference type="InterPro" id="IPR027417">
    <property type="entry name" value="P-loop_NTPase"/>
</dbReference>
<evidence type="ECO:0000313" key="6">
    <source>
        <dbReference type="EMBL" id="OXG30153.1"/>
    </source>
</evidence>
<dbReference type="AlphaFoldDB" id="A0A854QLF0"/>
<sequence length="1076" mass="118253">MTDPLCLISQISIMYRPNAKQLILDHLSPPTLSELVSPVTPSPMTPASFHTATADTPDTLARVTSEEDDGSRYSSMGPNVLPIALPGYQHSMSYPDPPQELNPDPAQAVLLQSARLKLSSKDQEAMRKIRSTMMEQNFSDSASSNSVSSSRPRFPQTSAAGPCEGGELITRRLSLSKVVVTERQSDSGEDEDVERPETMKRWQSQPPLSREGHCMTNFLSTPGYSVDYAIAVVGHEGVGKTTVIAEALRGWGMSNPVKSYSPEGRLISSCCSQIAAEGKLKTGCKVEFFEMGINALDLTPGAASVWPSSALKVSGAVCCYDAGRKETLKGLENCIEQLSATSTPIVILACKSDPNAELQINAAHGNYMGEPYNAGLIEVTTKSHEGKLKMRNAVRWLLYKLEQRQRRQQRQLSALNIAGSLQTPTSVGSIAVTMPVVGSLASPDSDVDSAGNKLMWKQSLSMISKASEALFTYQDPRVEEEILEDKKSTSYDAEKLVGLGKEKNMNGGSLGCLDNSEESTWLEKKRTARVQAKRNTIADPIAHGISPVYVALKDLLNQFFTSIVSSEGKFTLQAEKIINLLSGEAFTRSFLLTYRRFCHPQDLMLEFLERFREVEDYAVSSDVKNWTLLKLTGALVDWTSLYPGDCVSMSTPIIFSEIIALLFKHTFMAHLISDLILVQDVLLKTTDPDESWSMRSHGVASHSVVDSTEVLIDKGGATKLDDNEENDEIGSFGCEAASELSASIGSLQLEEVQHRGSGSDSGRIGIPSGASTLGKDSSFSSEGQHSHTPSGGSPYRMKGMQISDEVADARWGDALNMVMRMEPRAFATELTRMQWELFLDIRPRDVFRHTLGKEIGGPVGKSINFFNHLSRWISTIVLASSKAKHRARVIERFMLIAHQLRRVNNYDSLYAVISGLREASVHRLSASQALIQLSPVTEKDYRSHLELMNPRGGYIQYRKALQADIDSGREAIPLLNNILGLVSRLQEVRPNDCREEDGKVQWEKFMRFGEILAMIQECQARGPAVNGQVGQGFKKVIEETTILSDEDALWARSQSLENSGGTIGGKLLKRLANLGF</sequence>
<feature type="domain" description="Ras-GEF" evidence="4">
    <location>
        <begin position="822"/>
        <end position="1059"/>
    </location>
</feature>
<proteinExistence type="predicted"/>
<keyword evidence="1 2" id="KW-0344">Guanine-nucleotide releasing factor</keyword>
<evidence type="ECO:0000259" key="4">
    <source>
        <dbReference type="PROSITE" id="PS50009"/>
    </source>
</evidence>
<dbReference type="SMART" id="SM00147">
    <property type="entry name" value="RasGEF"/>
    <property type="match status" value="1"/>
</dbReference>
<evidence type="ECO:0000259" key="5">
    <source>
        <dbReference type="PROSITE" id="PS50212"/>
    </source>
</evidence>
<feature type="region of interest" description="Disordered" evidence="3">
    <location>
        <begin position="751"/>
        <end position="797"/>
    </location>
</feature>
<dbReference type="CDD" id="cd00882">
    <property type="entry name" value="Ras_like_GTPase"/>
    <property type="match status" value="1"/>
</dbReference>
<dbReference type="InterPro" id="IPR000651">
    <property type="entry name" value="Ras-like_Gua-exchang_fac_N"/>
</dbReference>
<dbReference type="GO" id="GO:0007265">
    <property type="term" value="P:Ras protein signal transduction"/>
    <property type="evidence" value="ECO:0007669"/>
    <property type="project" value="TreeGrafter"/>
</dbReference>
<accession>A0A854QLF0</accession>
<dbReference type="InterPro" id="IPR008937">
    <property type="entry name" value="Ras-like_GEF"/>
</dbReference>
<dbReference type="Gene3D" id="3.40.50.300">
    <property type="entry name" value="P-loop containing nucleotide triphosphate hydrolases"/>
    <property type="match status" value="1"/>
</dbReference>
<evidence type="ECO:0000256" key="3">
    <source>
        <dbReference type="SAM" id="MobiDB-lite"/>
    </source>
</evidence>
<feature type="region of interest" description="Disordered" evidence="3">
    <location>
        <begin position="137"/>
        <end position="164"/>
    </location>
</feature>
<evidence type="ECO:0000256" key="2">
    <source>
        <dbReference type="PROSITE-ProRule" id="PRU00168"/>
    </source>
</evidence>
<dbReference type="PROSITE" id="PS50212">
    <property type="entry name" value="RASGEF_NTER"/>
    <property type="match status" value="1"/>
</dbReference>
<protein>
    <submittedName>
        <fullName evidence="6">Ras guanyl-nucleotide exchange factor</fullName>
    </submittedName>
</protein>
<dbReference type="PANTHER" id="PTHR23113:SF348">
    <property type="entry name" value="GUANYL-NUCLEOTIDE EXCHANGE FACTOR RASGEF, PUTATIVE (AFU_ORTHOLOGUE AFUA_1G04700)-RELATED"/>
    <property type="match status" value="1"/>
</dbReference>
<dbReference type="OrthoDB" id="28357at2759"/>
<dbReference type="EMBL" id="AMKT01000006">
    <property type="protein sequence ID" value="OXG30153.1"/>
    <property type="molecule type" value="Genomic_DNA"/>
</dbReference>
<dbReference type="Pfam" id="PF00617">
    <property type="entry name" value="RasGEF"/>
    <property type="match status" value="1"/>
</dbReference>
<dbReference type="PROSITE" id="PS50009">
    <property type="entry name" value="RASGEF_CAT"/>
    <property type="match status" value="1"/>
</dbReference>
<dbReference type="InterPro" id="IPR001895">
    <property type="entry name" value="RASGEF_cat_dom"/>
</dbReference>
<dbReference type="SUPFAM" id="SSF52540">
    <property type="entry name" value="P-loop containing nucleoside triphosphate hydrolases"/>
    <property type="match status" value="1"/>
</dbReference>
<dbReference type="Gene3D" id="1.10.840.10">
    <property type="entry name" value="Ras guanine-nucleotide exchange factors catalytic domain"/>
    <property type="match status" value="1"/>
</dbReference>
<feature type="domain" description="N-terminal Ras-GEF" evidence="5">
    <location>
        <begin position="561"/>
        <end position="683"/>
    </location>
</feature>
<feature type="region of interest" description="Disordered" evidence="3">
    <location>
        <begin position="36"/>
        <end position="77"/>
    </location>
</feature>
<dbReference type="PANTHER" id="PTHR23113">
    <property type="entry name" value="GUANINE NUCLEOTIDE EXCHANGE FACTOR"/>
    <property type="match status" value="1"/>
</dbReference>
<dbReference type="Proteomes" id="UP000199727">
    <property type="component" value="Unassembled WGS sequence"/>
</dbReference>
<dbReference type="InterPro" id="IPR023578">
    <property type="entry name" value="Ras_GEF_dom_sf"/>
</dbReference>
<dbReference type="GO" id="GO:0005085">
    <property type="term" value="F:guanyl-nucleotide exchange factor activity"/>
    <property type="evidence" value="ECO:0007669"/>
    <property type="project" value="UniProtKB-KW"/>
</dbReference>
<organism evidence="6 7">
    <name type="scientific">Cryptococcus neoformans Tu259-1</name>
    <dbReference type="NCBI Taxonomy" id="1230072"/>
    <lineage>
        <taxon>Eukaryota</taxon>
        <taxon>Fungi</taxon>
        <taxon>Dikarya</taxon>
        <taxon>Basidiomycota</taxon>
        <taxon>Agaricomycotina</taxon>
        <taxon>Tremellomycetes</taxon>
        <taxon>Tremellales</taxon>
        <taxon>Cryptococcaceae</taxon>
        <taxon>Cryptococcus</taxon>
        <taxon>Cryptococcus neoformans species complex</taxon>
    </lineage>
</organism>
<evidence type="ECO:0000256" key="1">
    <source>
        <dbReference type="ARBA" id="ARBA00022658"/>
    </source>
</evidence>
<name>A0A854QLF0_CRYNE</name>
<feature type="compositionally biased region" description="Polar residues" evidence="3">
    <location>
        <begin position="770"/>
        <end position="791"/>
    </location>
</feature>
<gene>
    <name evidence="6" type="ORF">C361_00247</name>
</gene>
<dbReference type="GO" id="GO:0005886">
    <property type="term" value="C:plasma membrane"/>
    <property type="evidence" value="ECO:0007669"/>
    <property type="project" value="TreeGrafter"/>
</dbReference>
<comment type="caution">
    <text evidence="6">The sequence shown here is derived from an EMBL/GenBank/DDBJ whole genome shotgun (WGS) entry which is preliminary data.</text>
</comment>
<dbReference type="InterPro" id="IPR036964">
    <property type="entry name" value="RASGEF_cat_dom_sf"/>
</dbReference>
<feature type="compositionally biased region" description="Low complexity" evidence="3">
    <location>
        <begin position="139"/>
        <end position="150"/>
    </location>
</feature>
<dbReference type="SUPFAM" id="SSF48366">
    <property type="entry name" value="Ras GEF"/>
    <property type="match status" value="1"/>
</dbReference>
<reference evidence="6 7" key="1">
    <citation type="submission" date="2017-06" db="EMBL/GenBank/DDBJ databases">
        <title>Global population genomics of the pathogenic fungus Cryptococcus neoformans var. grubii.</title>
        <authorList>
            <person name="Cuomo C."/>
            <person name="Litvintseva A."/>
            <person name="Chen Y."/>
            <person name="Young S."/>
            <person name="Zeng Q."/>
            <person name="Chapman S."/>
            <person name="Gujja S."/>
            <person name="Saif S."/>
            <person name="Birren B."/>
        </authorList>
    </citation>
    <scope>NUCLEOTIDE SEQUENCE [LARGE SCALE GENOMIC DNA]</scope>
    <source>
        <strain evidence="6 7">Tu259-1</strain>
    </source>
</reference>
<feature type="region of interest" description="Disordered" evidence="3">
    <location>
        <begin position="180"/>
        <end position="208"/>
    </location>
</feature>
<dbReference type="Gene3D" id="1.20.870.10">
    <property type="entry name" value="Son of sevenless (SoS) protein Chain: S domain 1"/>
    <property type="match status" value="1"/>
</dbReference>
<feature type="compositionally biased region" description="Low complexity" evidence="3">
    <location>
        <begin position="755"/>
        <end position="769"/>
    </location>
</feature>